<organism evidence="2 3">
    <name type="scientific">Microbispora oryzae</name>
    <dbReference type="NCBI Taxonomy" id="2806554"/>
    <lineage>
        <taxon>Bacteria</taxon>
        <taxon>Bacillati</taxon>
        <taxon>Actinomycetota</taxon>
        <taxon>Actinomycetes</taxon>
        <taxon>Streptosporangiales</taxon>
        <taxon>Streptosporangiaceae</taxon>
        <taxon>Microbispora</taxon>
    </lineage>
</organism>
<reference evidence="2" key="1">
    <citation type="submission" date="2021-02" db="EMBL/GenBank/DDBJ databases">
        <title>Draft genome sequence of Microbispora sp. RL4-1S isolated from rice leaves in Thailand.</title>
        <authorList>
            <person name="Muangham S."/>
            <person name="Duangmal K."/>
        </authorList>
    </citation>
    <scope>NUCLEOTIDE SEQUENCE</scope>
    <source>
        <strain evidence="2">RL4-1S</strain>
    </source>
</reference>
<gene>
    <name evidence="2" type="ORF">JOL79_23395</name>
</gene>
<feature type="compositionally biased region" description="Basic residues" evidence="1">
    <location>
        <begin position="468"/>
        <end position="478"/>
    </location>
</feature>
<keyword evidence="3" id="KW-1185">Reference proteome</keyword>
<protein>
    <submittedName>
        <fullName evidence="2">FAD-binding monooxygenase</fullName>
    </submittedName>
</protein>
<evidence type="ECO:0000256" key="1">
    <source>
        <dbReference type="SAM" id="MobiDB-lite"/>
    </source>
</evidence>
<dbReference type="RefSeq" id="WP_210158039.1">
    <property type="nucleotide sequence ID" value="NZ_JAFCNB010000014.1"/>
</dbReference>
<name>A0A940WJM8_9ACTN</name>
<dbReference type="InterPro" id="IPR036188">
    <property type="entry name" value="FAD/NAD-bd_sf"/>
</dbReference>
<dbReference type="AlphaFoldDB" id="A0A940WJM8"/>
<keyword evidence="2" id="KW-0560">Oxidoreductase</keyword>
<keyword evidence="2" id="KW-0503">Monooxygenase</keyword>
<sequence length="487" mass="52967">MTDTGHLPTGHAVVLGAGVGGLLAARVLSETFERVTVVDRDALPERGVPRRGVPQGHHAHGMLSRGCEILDDLFPRLTADLIATGATPCDIQNDVRWYNDGRLLRRAPSPLRGLTVSRPHLEGALRARVAALPGVVIHGRCEAVEPIAGVGGAVTGVRLLRQGHETPEDMAADLVVNATGRGNRGAEWLRRLGYEPPAEDRVDSGLAYVSRDYRRRPGDADAVALIVGHSASVPRGGVALSAEGDRWLVTLYGMGDDVPPVDPDGYHRFAARLPVPDLHDLLRRLEPLGAPRLMRIPVAIRRRYERLRRFPEGYLVFGDALCQFNPTYGQGMTAAACEAVALRDCLADGGRHGLARRFHERAARIIDVPWDMSAGGDLRFPSVEGRRTLRVRLLNGYLSRVHVAAEADPVVGRAFLSIANLQTHPRRLFSPGVMARVLRPRAGAPDAPLPAAREESRPVTDHPGPSRAGRRNPRKRSGKDRERKAVS</sequence>
<dbReference type="Proteomes" id="UP000674234">
    <property type="component" value="Unassembled WGS sequence"/>
</dbReference>
<evidence type="ECO:0000313" key="2">
    <source>
        <dbReference type="EMBL" id="MBP2706756.1"/>
    </source>
</evidence>
<dbReference type="PANTHER" id="PTHR43422">
    <property type="entry name" value="THIAMINE THIAZOLE SYNTHASE"/>
    <property type="match status" value="1"/>
</dbReference>
<dbReference type="Gene3D" id="3.30.9.100">
    <property type="match status" value="1"/>
</dbReference>
<dbReference type="Gene3D" id="3.50.50.60">
    <property type="entry name" value="FAD/NAD(P)-binding domain"/>
    <property type="match status" value="1"/>
</dbReference>
<comment type="caution">
    <text evidence="2">The sequence shown here is derived from an EMBL/GenBank/DDBJ whole genome shotgun (WGS) entry which is preliminary data.</text>
</comment>
<dbReference type="GO" id="GO:0004497">
    <property type="term" value="F:monooxygenase activity"/>
    <property type="evidence" value="ECO:0007669"/>
    <property type="project" value="UniProtKB-KW"/>
</dbReference>
<evidence type="ECO:0000313" key="3">
    <source>
        <dbReference type="Proteomes" id="UP000674234"/>
    </source>
</evidence>
<proteinExistence type="predicted"/>
<dbReference type="EMBL" id="JAFCNB010000014">
    <property type="protein sequence ID" value="MBP2706756.1"/>
    <property type="molecule type" value="Genomic_DNA"/>
</dbReference>
<dbReference type="PANTHER" id="PTHR43422:SF3">
    <property type="entry name" value="THIAMINE THIAZOLE SYNTHASE"/>
    <property type="match status" value="1"/>
</dbReference>
<feature type="region of interest" description="Disordered" evidence="1">
    <location>
        <begin position="443"/>
        <end position="487"/>
    </location>
</feature>
<dbReference type="SUPFAM" id="SSF51905">
    <property type="entry name" value="FAD/NAD(P)-binding domain"/>
    <property type="match status" value="1"/>
</dbReference>
<accession>A0A940WJM8</accession>